<dbReference type="Proteomes" id="UP000189777">
    <property type="component" value="Unassembled WGS sequence"/>
</dbReference>
<organism evidence="2 3">
    <name type="scientific">Krasilnikoviella flava</name>
    <dbReference type="NCBI Taxonomy" id="526729"/>
    <lineage>
        <taxon>Bacteria</taxon>
        <taxon>Bacillati</taxon>
        <taxon>Actinomycetota</taxon>
        <taxon>Actinomycetes</taxon>
        <taxon>Micrococcales</taxon>
        <taxon>Promicromonosporaceae</taxon>
        <taxon>Krasilnikoviella</taxon>
    </lineage>
</organism>
<dbReference type="RefSeq" id="WP_079570262.1">
    <property type="nucleotide sequence ID" value="NZ_FUZQ01000001.1"/>
</dbReference>
<dbReference type="AlphaFoldDB" id="A0A1T5IER7"/>
<dbReference type="InterPro" id="IPR005835">
    <property type="entry name" value="NTP_transferase_dom"/>
</dbReference>
<protein>
    <submittedName>
        <fullName evidence="2">Glucose-1-phosphate cytidylyltransferase</fullName>
    </submittedName>
</protein>
<proteinExistence type="predicted"/>
<gene>
    <name evidence="2" type="ORF">SAMN04324258_0414</name>
</gene>
<keyword evidence="3" id="KW-1185">Reference proteome</keyword>
<dbReference type="Gene3D" id="3.90.550.10">
    <property type="entry name" value="Spore Coat Polysaccharide Biosynthesis Protein SpsA, Chain A"/>
    <property type="match status" value="1"/>
</dbReference>
<dbReference type="SUPFAM" id="SSF53448">
    <property type="entry name" value="Nucleotide-diphospho-sugar transferases"/>
    <property type="match status" value="1"/>
</dbReference>
<keyword evidence="2" id="KW-0548">Nucleotidyltransferase</keyword>
<feature type="domain" description="Nucleotidyl transferase" evidence="1">
    <location>
        <begin position="3"/>
        <end position="227"/>
    </location>
</feature>
<dbReference type="InterPro" id="IPR013446">
    <property type="entry name" value="G1P_cyt_trans-like"/>
</dbReference>
<dbReference type="PANTHER" id="PTHR47183:SF3">
    <property type="entry name" value="TRANSFERASE"/>
    <property type="match status" value="1"/>
</dbReference>
<name>A0A1T5IER7_9MICO</name>
<dbReference type="STRING" id="526729.SAMN04324258_0414"/>
<dbReference type="InterPro" id="IPR029044">
    <property type="entry name" value="Nucleotide-diphossugar_trans"/>
</dbReference>
<sequence>MKVVLFCGGLGMRMRSGPDSLPKPMMPIGSRPVLWHIMKYYAHYGHTEFVLALGYGANAVKDYFLSYSETHSNDFVLTKGGEQVELLSSDISEWRITFVDTGMDTAIGERLRRVRRYLDDDEVFLANYGDVLTDAPMDRIVDDFLATDAVGSLMAVSPQDSFHVVRFDPDGTMRDLEPVADMSMCINGGYFVLRQGIFDYLGEGEDLVMDACVRAARAGRFRVHPHTGFWAPMDTLKERSALEEMNRTGDRPWAVWDRAAAREPRRVPVVEVGEVVGRARARA</sequence>
<dbReference type="EMBL" id="FUZQ01000001">
    <property type="protein sequence ID" value="SKC37513.1"/>
    <property type="molecule type" value="Genomic_DNA"/>
</dbReference>
<keyword evidence="2" id="KW-0808">Transferase</keyword>
<evidence type="ECO:0000313" key="2">
    <source>
        <dbReference type="EMBL" id="SKC37513.1"/>
    </source>
</evidence>
<reference evidence="2 3" key="1">
    <citation type="submission" date="2017-02" db="EMBL/GenBank/DDBJ databases">
        <authorList>
            <person name="Peterson S.W."/>
        </authorList>
    </citation>
    <scope>NUCLEOTIDE SEQUENCE [LARGE SCALE GENOMIC DNA]</scope>
    <source>
        <strain evidence="2 3">DSM 21481</strain>
    </source>
</reference>
<dbReference type="Pfam" id="PF00483">
    <property type="entry name" value="NTP_transferase"/>
    <property type="match status" value="1"/>
</dbReference>
<dbReference type="PANTHER" id="PTHR47183">
    <property type="entry name" value="GLUCOSE-1-PHOSPHATE CYTIDYLYLTRANSFERASE-RELATED"/>
    <property type="match status" value="1"/>
</dbReference>
<accession>A0A1T5IER7</accession>
<dbReference type="GO" id="GO:0047343">
    <property type="term" value="F:glucose-1-phosphate cytidylyltransferase activity"/>
    <property type="evidence" value="ECO:0007669"/>
    <property type="project" value="InterPro"/>
</dbReference>
<evidence type="ECO:0000259" key="1">
    <source>
        <dbReference type="Pfam" id="PF00483"/>
    </source>
</evidence>
<evidence type="ECO:0000313" key="3">
    <source>
        <dbReference type="Proteomes" id="UP000189777"/>
    </source>
</evidence>